<evidence type="ECO:0000256" key="3">
    <source>
        <dbReference type="ARBA" id="ARBA00022448"/>
    </source>
</evidence>
<feature type="transmembrane region" description="Helical" evidence="10">
    <location>
        <begin position="166"/>
        <end position="187"/>
    </location>
</feature>
<feature type="non-terminal residue" evidence="11">
    <location>
        <position position="1"/>
    </location>
</feature>
<keyword evidence="3" id="KW-0813">Transport</keyword>
<keyword evidence="6 10" id="KW-0812">Transmembrane</keyword>
<comment type="similarity">
    <text evidence="2">Belongs to the SWEET sugar transporter family.</text>
</comment>
<dbReference type="PANTHER" id="PTHR10791:SF222">
    <property type="entry name" value="BIDIRECTIONAL SUGAR TRANSPORTER SWEET15"/>
    <property type="match status" value="1"/>
</dbReference>
<accession>A0A5A7RBD7</accession>
<evidence type="ECO:0000256" key="2">
    <source>
        <dbReference type="ARBA" id="ARBA00007809"/>
    </source>
</evidence>
<evidence type="ECO:0000256" key="5">
    <source>
        <dbReference type="ARBA" id="ARBA00022597"/>
    </source>
</evidence>
<comment type="caution">
    <text evidence="11">The sequence shown here is derived from an EMBL/GenBank/DDBJ whole genome shotgun (WGS) entry which is preliminary data.</text>
</comment>
<dbReference type="EMBL" id="BKCP01011625">
    <property type="protein sequence ID" value="GER55025.1"/>
    <property type="molecule type" value="Genomic_DNA"/>
</dbReference>
<evidence type="ECO:0000313" key="12">
    <source>
        <dbReference type="Proteomes" id="UP000325081"/>
    </source>
</evidence>
<evidence type="ECO:0000256" key="9">
    <source>
        <dbReference type="ARBA" id="ARBA00023136"/>
    </source>
</evidence>
<feature type="transmembrane region" description="Helical" evidence="10">
    <location>
        <begin position="97"/>
        <end position="120"/>
    </location>
</feature>
<dbReference type="Proteomes" id="UP000325081">
    <property type="component" value="Unassembled WGS sequence"/>
</dbReference>
<dbReference type="Pfam" id="PF03083">
    <property type="entry name" value="MtN3_slv"/>
    <property type="match status" value="1"/>
</dbReference>
<comment type="subcellular location">
    <subcellularLocation>
        <location evidence="1">Cell membrane</location>
        <topology evidence="1">Multi-pass membrane protein</topology>
    </subcellularLocation>
</comment>
<reference evidence="12" key="1">
    <citation type="journal article" date="2019" name="Curr. Biol.">
        <title>Genome Sequence of Striga asiatica Provides Insight into the Evolution of Plant Parasitism.</title>
        <authorList>
            <person name="Yoshida S."/>
            <person name="Kim S."/>
            <person name="Wafula E.K."/>
            <person name="Tanskanen J."/>
            <person name="Kim Y.M."/>
            <person name="Honaas L."/>
            <person name="Yang Z."/>
            <person name="Spallek T."/>
            <person name="Conn C.E."/>
            <person name="Ichihashi Y."/>
            <person name="Cheong K."/>
            <person name="Cui S."/>
            <person name="Der J.P."/>
            <person name="Gundlach H."/>
            <person name="Jiao Y."/>
            <person name="Hori C."/>
            <person name="Ishida J.K."/>
            <person name="Kasahara H."/>
            <person name="Kiba T."/>
            <person name="Kim M.S."/>
            <person name="Koo N."/>
            <person name="Laohavisit A."/>
            <person name="Lee Y.H."/>
            <person name="Lumba S."/>
            <person name="McCourt P."/>
            <person name="Mortimer J.C."/>
            <person name="Mutuku J.M."/>
            <person name="Nomura T."/>
            <person name="Sasaki-Sekimoto Y."/>
            <person name="Seto Y."/>
            <person name="Wang Y."/>
            <person name="Wakatake T."/>
            <person name="Sakakibara H."/>
            <person name="Demura T."/>
            <person name="Yamaguchi S."/>
            <person name="Yoneyama K."/>
            <person name="Manabe R.I."/>
            <person name="Nelson D.C."/>
            <person name="Schulman A.H."/>
            <person name="Timko M.P."/>
            <person name="dePamphilis C.W."/>
            <person name="Choi D."/>
            <person name="Shirasu K."/>
        </authorList>
    </citation>
    <scope>NUCLEOTIDE SEQUENCE [LARGE SCALE GENOMIC DNA]</scope>
    <source>
        <strain evidence="12">cv. UVA1</strain>
    </source>
</reference>
<organism evidence="11 12">
    <name type="scientific">Striga asiatica</name>
    <name type="common">Asiatic witchweed</name>
    <name type="synonym">Buchnera asiatica</name>
    <dbReference type="NCBI Taxonomy" id="4170"/>
    <lineage>
        <taxon>Eukaryota</taxon>
        <taxon>Viridiplantae</taxon>
        <taxon>Streptophyta</taxon>
        <taxon>Embryophyta</taxon>
        <taxon>Tracheophyta</taxon>
        <taxon>Spermatophyta</taxon>
        <taxon>Magnoliopsida</taxon>
        <taxon>eudicotyledons</taxon>
        <taxon>Gunneridae</taxon>
        <taxon>Pentapetalae</taxon>
        <taxon>asterids</taxon>
        <taxon>lamiids</taxon>
        <taxon>Lamiales</taxon>
        <taxon>Orobanchaceae</taxon>
        <taxon>Buchnereae</taxon>
        <taxon>Striga</taxon>
    </lineage>
</organism>
<keyword evidence="4" id="KW-1003">Cell membrane</keyword>
<feature type="transmembrane region" description="Helical" evidence="10">
    <location>
        <begin position="141"/>
        <end position="160"/>
    </location>
</feature>
<protein>
    <submittedName>
        <fullName evidence="11">Bidirectional sugar transporter SWEET13</fullName>
    </submittedName>
</protein>
<proteinExistence type="inferred from homology"/>
<evidence type="ECO:0000313" key="11">
    <source>
        <dbReference type="EMBL" id="GER55025.1"/>
    </source>
</evidence>
<keyword evidence="12" id="KW-1185">Reference proteome</keyword>
<evidence type="ECO:0000256" key="4">
    <source>
        <dbReference type="ARBA" id="ARBA00022475"/>
    </source>
</evidence>
<dbReference type="InterPro" id="IPR004316">
    <property type="entry name" value="SWEET_rpt"/>
</dbReference>
<evidence type="ECO:0000256" key="1">
    <source>
        <dbReference type="ARBA" id="ARBA00004651"/>
    </source>
</evidence>
<dbReference type="PANTHER" id="PTHR10791">
    <property type="entry name" value="RAG1-ACTIVATING PROTEIN 1"/>
    <property type="match status" value="1"/>
</dbReference>
<sequence>ITKGLRAIFLAPQSSKKELLHYRGRRRFFISCYMAGVGDLFSYFGFFFSALVYIAPMPTLYRVYHCRTSIERCSPIAYTLALYSSSLWLYYGCLESLKAVIAINAMGCVIESIYMSLYIYRAPHNARRRVFQERDVGDLSFALALSLTMSGICWFVYGLLENDFLIAIPNCVGAVLGVAQMTIYLYLCRPDDIFMTSVMNLIKRNGPIMM</sequence>
<dbReference type="GO" id="GO:0051119">
    <property type="term" value="F:sugar transmembrane transporter activity"/>
    <property type="evidence" value="ECO:0007669"/>
    <property type="project" value="InterPro"/>
</dbReference>
<name>A0A5A7RBD7_STRAF</name>
<gene>
    <name evidence="11" type="ORF">STAS_32661</name>
</gene>
<dbReference type="Gene3D" id="1.20.1280.290">
    <property type="match status" value="2"/>
</dbReference>
<keyword evidence="8 10" id="KW-1133">Transmembrane helix</keyword>
<feature type="transmembrane region" description="Helical" evidence="10">
    <location>
        <begin position="28"/>
        <end position="54"/>
    </location>
</feature>
<dbReference type="AlphaFoldDB" id="A0A5A7RBD7"/>
<evidence type="ECO:0000256" key="10">
    <source>
        <dbReference type="SAM" id="Phobius"/>
    </source>
</evidence>
<evidence type="ECO:0000256" key="7">
    <source>
        <dbReference type="ARBA" id="ARBA00022737"/>
    </source>
</evidence>
<keyword evidence="9 10" id="KW-0472">Membrane</keyword>
<dbReference type="OrthoDB" id="409725at2759"/>
<evidence type="ECO:0000256" key="6">
    <source>
        <dbReference type="ARBA" id="ARBA00022692"/>
    </source>
</evidence>
<keyword evidence="5 11" id="KW-0762">Sugar transport</keyword>
<dbReference type="GO" id="GO:0005886">
    <property type="term" value="C:plasma membrane"/>
    <property type="evidence" value="ECO:0007669"/>
    <property type="project" value="UniProtKB-SubCell"/>
</dbReference>
<keyword evidence="7" id="KW-0677">Repeat</keyword>
<dbReference type="InterPro" id="IPR047664">
    <property type="entry name" value="SWEET"/>
</dbReference>
<evidence type="ECO:0000256" key="8">
    <source>
        <dbReference type="ARBA" id="ARBA00022989"/>
    </source>
</evidence>